<accession>A0AAV6UXV4</accession>
<reference evidence="2 3" key="1">
    <citation type="journal article" date="2022" name="Nat. Ecol. Evol.">
        <title>A masculinizing supergene underlies an exaggerated male reproductive morph in a spider.</title>
        <authorList>
            <person name="Hendrickx F."/>
            <person name="De Corte Z."/>
            <person name="Sonet G."/>
            <person name="Van Belleghem S.M."/>
            <person name="Kostlbacher S."/>
            <person name="Vangestel C."/>
        </authorList>
    </citation>
    <scope>NUCLEOTIDE SEQUENCE [LARGE SCALE GENOMIC DNA]</scope>
    <source>
        <strain evidence="2">W744_W776</strain>
    </source>
</reference>
<feature type="domain" description="ZSWIM3 N-terminal" evidence="1">
    <location>
        <begin position="33"/>
        <end position="142"/>
    </location>
</feature>
<comment type="caution">
    <text evidence="2">The sequence shown here is derived from an EMBL/GenBank/DDBJ whole genome shotgun (WGS) entry which is preliminary data.</text>
</comment>
<gene>
    <name evidence="2" type="ORF">JTE90_013724</name>
</gene>
<proteinExistence type="predicted"/>
<dbReference type="InterPro" id="IPR048325">
    <property type="entry name" value="ZSWIM3_N"/>
</dbReference>
<sequence length="297" mass="34082">MESETAINSLLNSLQSTEIELNTDSEICPSSFQLGDKFSSIEEVQNAIKDFESKTGIKYYIQDSRKVKSSTDHPDFSINQALRYSRLKYNCVQGGKYTLKKDVVFERHTRTLKNGCPAHVCFGITRDKQFLEVRSIGDMHNHKISEARAKRKVSDLFAERGLELRMKKKNKNSAFDEHRLTQVTECQEASAENNFNEPVSEDTGGEIGSIQSRADKAVADLVKEKKRSNDLKEQLLEESIKRNNCLDALLRTNVLDEELLEESRTRNKYLEAFIKINCLRHNQSFDALMNMDLQEQD</sequence>
<dbReference type="AlphaFoldDB" id="A0AAV6UXV4"/>
<evidence type="ECO:0000313" key="2">
    <source>
        <dbReference type="EMBL" id="KAG8189190.1"/>
    </source>
</evidence>
<dbReference type="EMBL" id="JAFNEN010000219">
    <property type="protein sequence ID" value="KAG8189190.1"/>
    <property type="molecule type" value="Genomic_DNA"/>
</dbReference>
<dbReference type="InterPro" id="IPR040854">
    <property type="entry name" value="ZSWIM9"/>
</dbReference>
<name>A0AAV6UXV4_9ARAC</name>
<dbReference type="PANTHER" id="PTHR47086:SF4">
    <property type="entry name" value="BTB DOMAIN-CONTAINING PROTEIN"/>
    <property type="match status" value="1"/>
</dbReference>
<evidence type="ECO:0000259" key="1">
    <source>
        <dbReference type="Pfam" id="PF21599"/>
    </source>
</evidence>
<dbReference type="PANTHER" id="PTHR47086">
    <property type="entry name" value="BTB DOMAIN-CONTAINING PROTEIN"/>
    <property type="match status" value="1"/>
</dbReference>
<dbReference type="Proteomes" id="UP000827092">
    <property type="component" value="Unassembled WGS sequence"/>
</dbReference>
<protein>
    <recommendedName>
        <fullName evidence="1">ZSWIM3 N-terminal domain-containing protein</fullName>
    </recommendedName>
</protein>
<dbReference type="Pfam" id="PF21599">
    <property type="entry name" value="ZSWIM3_N"/>
    <property type="match status" value="1"/>
</dbReference>
<keyword evidence="3" id="KW-1185">Reference proteome</keyword>
<organism evidence="2 3">
    <name type="scientific">Oedothorax gibbosus</name>
    <dbReference type="NCBI Taxonomy" id="931172"/>
    <lineage>
        <taxon>Eukaryota</taxon>
        <taxon>Metazoa</taxon>
        <taxon>Ecdysozoa</taxon>
        <taxon>Arthropoda</taxon>
        <taxon>Chelicerata</taxon>
        <taxon>Arachnida</taxon>
        <taxon>Araneae</taxon>
        <taxon>Araneomorphae</taxon>
        <taxon>Entelegynae</taxon>
        <taxon>Araneoidea</taxon>
        <taxon>Linyphiidae</taxon>
        <taxon>Erigoninae</taxon>
        <taxon>Oedothorax</taxon>
    </lineage>
</organism>
<evidence type="ECO:0000313" key="3">
    <source>
        <dbReference type="Proteomes" id="UP000827092"/>
    </source>
</evidence>